<dbReference type="InterPro" id="IPR051685">
    <property type="entry name" value="Ycf3/AcsC/BcsC/TPR_MFPF"/>
</dbReference>
<accession>A0A7T0C008</accession>
<evidence type="ECO:0000256" key="2">
    <source>
        <dbReference type="ARBA" id="ARBA00022803"/>
    </source>
</evidence>
<reference evidence="5" key="1">
    <citation type="submission" date="2020-02" db="EMBL/GenBank/DDBJ databases">
        <title>Genomic and physiological characterization of two novel Nitrospinaceae genera.</title>
        <authorList>
            <person name="Mueller A.J."/>
            <person name="Jung M.-Y."/>
            <person name="Strachan C.R."/>
            <person name="Herbold C.W."/>
            <person name="Kirkegaard R.H."/>
            <person name="Daims H."/>
        </authorList>
    </citation>
    <scope>NUCLEOTIDE SEQUENCE [LARGE SCALE GENOMIC DNA]</scope>
</reference>
<dbReference type="Proteomes" id="UP000594464">
    <property type="component" value="Chromosome"/>
</dbReference>
<dbReference type="PANTHER" id="PTHR44943">
    <property type="entry name" value="CELLULOSE SYNTHASE OPERON PROTEIN C"/>
    <property type="match status" value="1"/>
</dbReference>
<keyword evidence="2 3" id="KW-0802">TPR repeat</keyword>
<dbReference type="AlphaFoldDB" id="A0A7T0C008"/>
<organism evidence="4 5">
    <name type="scientific">Candidatus Nitrohelix vancouverensis</name>
    <dbReference type="NCBI Taxonomy" id="2705534"/>
    <lineage>
        <taxon>Bacteria</taxon>
        <taxon>Pseudomonadati</taxon>
        <taxon>Nitrospinota/Tectimicrobiota group</taxon>
        <taxon>Nitrospinota</taxon>
        <taxon>Nitrospinia</taxon>
        <taxon>Nitrospinales</taxon>
        <taxon>Nitrospinaceae</taxon>
        <taxon>Candidatus Nitrohelix</taxon>
    </lineage>
</organism>
<name>A0A7T0C008_9BACT</name>
<dbReference type="SUPFAM" id="SSF48452">
    <property type="entry name" value="TPR-like"/>
    <property type="match status" value="1"/>
</dbReference>
<proteinExistence type="predicted"/>
<dbReference type="KEGG" id="nva:G3M78_00880"/>
<evidence type="ECO:0000256" key="3">
    <source>
        <dbReference type="PROSITE-ProRule" id="PRU00339"/>
    </source>
</evidence>
<dbReference type="EMBL" id="CP048620">
    <property type="protein sequence ID" value="QPJ64033.1"/>
    <property type="molecule type" value="Genomic_DNA"/>
</dbReference>
<protein>
    <submittedName>
        <fullName evidence="4">Tetratricopeptide repeat protein</fullName>
    </submittedName>
</protein>
<dbReference type="SMART" id="SM00028">
    <property type="entry name" value="TPR"/>
    <property type="match status" value="3"/>
</dbReference>
<evidence type="ECO:0000313" key="4">
    <source>
        <dbReference type="EMBL" id="QPJ64033.1"/>
    </source>
</evidence>
<dbReference type="PROSITE" id="PS50005">
    <property type="entry name" value="TPR"/>
    <property type="match status" value="1"/>
</dbReference>
<dbReference type="InterPro" id="IPR019734">
    <property type="entry name" value="TPR_rpt"/>
</dbReference>
<dbReference type="Pfam" id="PF13181">
    <property type="entry name" value="TPR_8"/>
    <property type="match status" value="1"/>
</dbReference>
<gene>
    <name evidence="4" type="ORF">G3M78_00880</name>
</gene>
<sequence>MPSLSQFSRCLFFILLSMIVTQCADKSVEENLADGIKFTEDRQYLRALDAFQQAVAKEPGNPKAHYSLGGIYNLMNRLPEAEQEFKIALKIDPTYVDAIYSLGFTYELMGDKEKAQPYYDKYNKLKQKWNEVLQKESETR</sequence>
<keyword evidence="1" id="KW-0677">Repeat</keyword>
<evidence type="ECO:0000313" key="5">
    <source>
        <dbReference type="Proteomes" id="UP000594464"/>
    </source>
</evidence>
<feature type="repeat" description="TPR" evidence="3">
    <location>
        <begin position="62"/>
        <end position="95"/>
    </location>
</feature>
<evidence type="ECO:0000256" key="1">
    <source>
        <dbReference type="ARBA" id="ARBA00022737"/>
    </source>
</evidence>
<dbReference type="InterPro" id="IPR011990">
    <property type="entry name" value="TPR-like_helical_dom_sf"/>
</dbReference>
<dbReference type="Gene3D" id="1.25.40.10">
    <property type="entry name" value="Tetratricopeptide repeat domain"/>
    <property type="match status" value="1"/>
</dbReference>
<dbReference type="Pfam" id="PF13432">
    <property type="entry name" value="TPR_16"/>
    <property type="match status" value="1"/>
</dbReference>
<dbReference type="PANTHER" id="PTHR44943:SF8">
    <property type="entry name" value="TPR REPEAT-CONTAINING PROTEIN MJ0263"/>
    <property type="match status" value="1"/>
</dbReference>